<dbReference type="Proteomes" id="UP000187406">
    <property type="component" value="Unassembled WGS sequence"/>
</dbReference>
<evidence type="ECO:0000313" key="1">
    <source>
        <dbReference type="EMBL" id="GAV70024.1"/>
    </source>
</evidence>
<dbReference type="CDD" id="cd00303">
    <property type="entry name" value="retropepsin_like"/>
    <property type="match status" value="1"/>
</dbReference>
<dbReference type="Pfam" id="PF08284">
    <property type="entry name" value="RVP_2"/>
    <property type="match status" value="1"/>
</dbReference>
<dbReference type="SUPFAM" id="SSF50630">
    <property type="entry name" value="Acid proteases"/>
    <property type="match status" value="1"/>
</dbReference>
<dbReference type="OrthoDB" id="1934862at2759"/>
<dbReference type="InParanoid" id="A0A1Q3BQ88"/>
<organism evidence="1 2">
    <name type="scientific">Cephalotus follicularis</name>
    <name type="common">Albany pitcher plant</name>
    <dbReference type="NCBI Taxonomy" id="3775"/>
    <lineage>
        <taxon>Eukaryota</taxon>
        <taxon>Viridiplantae</taxon>
        <taxon>Streptophyta</taxon>
        <taxon>Embryophyta</taxon>
        <taxon>Tracheophyta</taxon>
        <taxon>Spermatophyta</taxon>
        <taxon>Magnoliopsida</taxon>
        <taxon>eudicotyledons</taxon>
        <taxon>Gunneridae</taxon>
        <taxon>Pentapetalae</taxon>
        <taxon>rosids</taxon>
        <taxon>fabids</taxon>
        <taxon>Oxalidales</taxon>
        <taxon>Cephalotaceae</taxon>
        <taxon>Cephalotus</taxon>
    </lineage>
</organism>
<feature type="non-terminal residue" evidence="1">
    <location>
        <position position="1"/>
    </location>
</feature>
<dbReference type="EMBL" id="BDDD01000770">
    <property type="protein sequence ID" value="GAV70024.1"/>
    <property type="molecule type" value="Genomic_DNA"/>
</dbReference>
<sequence length="117" mass="13082">LEVSLHTLARQVNHQTLITIGQFNEYQLQVFVDGGSPNSFMHGRVSKKFHLDILPTRPFRVLVGNGQIVVCSNKVLGVSLLLQQHPFCIDFFLSPIEGANVVLGIQWLETLESIITN</sequence>
<accession>A0A1Q3BQ88</accession>
<comment type="caution">
    <text evidence="1">The sequence shown here is derived from an EMBL/GenBank/DDBJ whole genome shotgun (WGS) entry which is preliminary data.</text>
</comment>
<gene>
    <name evidence="1" type="ORF">CFOL_v3_13523</name>
</gene>
<dbReference type="InterPro" id="IPR021109">
    <property type="entry name" value="Peptidase_aspartic_dom_sf"/>
</dbReference>
<dbReference type="Gene3D" id="2.40.70.10">
    <property type="entry name" value="Acid Proteases"/>
    <property type="match status" value="1"/>
</dbReference>
<name>A0A1Q3BQ88_CEPFO</name>
<proteinExistence type="predicted"/>
<protein>
    <submittedName>
        <fullName evidence="1">RVP_2 domain-containing protein</fullName>
    </submittedName>
</protein>
<dbReference type="AlphaFoldDB" id="A0A1Q3BQ88"/>
<keyword evidence="2" id="KW-1185">Reference proteome</keyword>
<reference evidence="2" key="1">
    <citation type="submission" date="2016-04" db="EMBL/GenBank/DDBJ databases">
        <title>Cephalotus genome sequencing.</title>
        <authorList>
            <person name="Fukushima K."/>
            <person name="Hasebe M."/>
            <person name="Fang X."/>
        </authorList>
    </citation>
    <scope>NUCLEOTIDE SEQUENCE [LARGE SCALE GENOMIC DNA]</scope>
    <source>
        <strain evidence="2">cv. St1</strain>
    </source>
</reference>
<evidence type="ECO:0000313" key="2">
    <source>
        <dbReference type="Proteomes" id="UP000187406"/>
    </source>
</evidence>